<feature type="compositionally biased region" description="Basic and acidic residues" evidence="6">
    <location>
        <begin position="292"/>
        <end position="305"/>
    </location>
</feature>
<dbReference type="EMBL" id="FSRN01000001">
    <property type="protein sequence ID" value="SIN98113.1"/>
    <property type="molecule type" value="Genomic_DNA"/>
</dbReference>
<dbReference type="InterPro" id="IPR017039">
    <property type="entry name" value="Virul_fac_BrkB"/>
</dbReference>
<dbReference type="PIRSF" id="PIRSF035875">
    <property type="entry name" value="RNase_BN"/>
    <property type="match status" value="1"/>
</dbReference>
<keyword evidence="2" id="KW-1003">Cell membrane</keyword>
<dbReference type="OrthoDB" id="9775903at2"/>
<evidence type="ECO:0000256" key="5">
    <source>
        <dbReference type="ARBA" id="ARBA00023136"/>
    </source>
</evidence>
<evidence type="ECO:0000256" key="2">
    <source>
        <dbReference type="ARBA" id="ARBA00022475"/>
    </source>
</evidence>
<keyword evidence="5 7" id="KW-0472">Membrane</keyword>
<feature type="transmembrane region" description="Helical" evidence="7">
    <location>
        <begin position="184"/>
        <end position="204"/>
    </location>
</feature>
<dbReference type="STRING" id="28230.SAMN05878443_0793"/>
<dbReference type="eggNOG" id="COG1295">
    <property type="taxonomic scope" value="Bacteria"/>
</dbReference>
<evidence type="ECO:0000256" key="1">
    <source>
        <dbReference type="ARBA" id="ARBA00004651"/>
    </source>
</evidence>
<evidence type="ECO:0000256" key="6">
    <source>
        <dbReference type="SAM" id="MobiDB-lite"/>
    </source>
</evidence>
<feature type="transmembrane region" description="Helical" evidence="7">
    <location>
        <begin position="137"/>
        <end position="159"/>
    </location>
</feature>
<dbReference type="AlphaFoldDB" id="A0A1N6FS96"/>
<sequence length="328" mass="36532">MKTNTEQAYFKDKLKFFLEVIKPNLGRAEVSSNAAELAYFTLLSLFPILLVIANIIPLFPIKASDILPMLETGVPPDIYNVLAPILENYLSSSSGGAISIGLITSLWAASKAFNALQNVLNSVYGVEKRENFIIVRLVSFLVQLAIVAIVGSLVFAFVFGEQILLLIQDFVGIDLGIILQVLSYRWLVLFIVLTLVLTMVYFLVPNNRLNIKYAFPGAVFTTIGWLVLSEAFTLYIRFAGGEAAASATFGVFIVLMVWLYLSAIILLLGGLINTIYFEYKIGKSVNEAKLEKDEAEKDDRPKEYPDNSDSIQHKKLLKVKTVEKQKEN</sequence>
<keyword evidence="3 7" id="KW-0812">Transmembrane</keyword>
<evidence type="ECO:0000313" key="8">
    <source>
        <dbReference type="EMBL" id="SIN98113.1"/>
    </source>
</evidence>
<evidence type="ECO:0000256" key="4">
    <source>
        <dbReference type="ARBA" id="ARBA00022989"/>
    </source>
</evidence>
<feature type="transmembrane region" description="Helical" evidence="7">
    <location>
        <begin position="248"/>
        <end position="276"/>
    </location>
</feature>
<evidence type="ECO:0000256" key="7">
    <source>
        <dbReference type="SAM" id="Phobius"/>
    </source>
</evidence>
<dbReference type="PANTHER" id="PTHR30213">
    <property type="entry name" value="INNER MEMBRANE PROTEIN YHJD"/>
    <property type="match status" value="1"/>
</dbReference>
<feature type="region of interest" description="Disordered" evidence="6">
    <location>
        <begin position="292"/>
        <end position="311"/>
    </location>
</feature>
<dbReference type="NCBIfam" id="TIGR00765">
    <property type="entry name" value="yihY_not_rbn"/>
    <property type="match status" value="1"/>
</dbReference>
<feature type="transmembrane region" description="Helical" evidence="7">
    <location>
        <begin position="37"/>
        <end position="59"/>
    </location>
</feature>
<feature type="transmembrane region" description="Helical" evidence="7">
    <location>
        <begin position="213"/>
        <end position="236"/>
    </location>
</feature>
<accession>A0A1N6FS96</accession>
<protein>
    <submittedName>
        <fullName evidence="8">Membrane protein</fullName>
    </submittedName>
</protein>
<keyword evidence="4 7" id="KW-1133">Transmembrane helix</keyword>
<dbReference type="GO" id="GO:0005886">
    <property type="term" value="C:plasma membrane"/>
    <property type="evidence" value="ECO:0007669"/>
    <property type="project" value="UniProtKB-SubCell"/>
</dbReference>
<evidence type="ECO:0000256" key="3">
    <source>
        <dbReference type="ARBA" id="ARBA00022692"/>
    </source>
</evidence>
<dbReference type="Pfam" id="PF03631">
    <property type="entry name" value="Virul_fac_BrkB"/>
    <property type="match status" value="1"/>
</dbReference>
<dbReference type="RefSeq" id="WP_034547559.1">
    <property type="nucleotide sequence ID" value="NZ_FSRN01000001.1"/>
</dbReference>
<evidence type="ECO:0000313" key="9">
    <source>
        <dbReference type="Proteomes" id="UP000184758"/>
    </source>
</evidence>
<dbReference type="PANTHER" id="PTHR30213:SF0">
    <property type="entry name" value="UPF0761 MEMBRANE PROTEIN YIHY"/>
    <property type="match status" value="1"/>
</dbReference>
<organism evidence="8 9">
    <name type="scientific">Carnobacterium alterfunditum</name>
    <dbReference type="NCBI Taxonomy" id="28230"/>
    <lineage>
        <taxon>Bacteria</taxon>
        <taxon>Bacillati</taxon>
        <taxon>Bacillota</taxon>
        <taxon>Bacilli</taxon>
        <taxon>Lactobacillales</taxon>
        <taxon>Carnobacteriaceae</taxon>
        <taxon>Carnobacterium</taxon>
    </lineage>
</organism>
<keyword evidence="9" id="KW-1185">Reference proteome</keyword>
<proteinExistence type="predicted"/>
<gene>
    <name evidence="8" type="ORF">SAMN05878443_0793</name>
</gene>
<reference evidence="9" key="1">
    <citation type="submission" date="2016-11" db="EMBL/GenBank/DDBJ databases">
        <authorList>
            <person name="Varghese N."/>
            <person name="Submissions S."/>
        </authorList>
    </citation>
    <scope>NUCLEOTIDE SEQUENCE [LARGE SCALE GENOMIC DNA]</scope>
    <source>
        <strain evidence="9">313</strain>
    </source>
</reference>
<comment type="subcellular location">
    <subcellularLocation>
        <location evidence="1">Cell membrane</location>
        <topology evidence="1">Multi-pass membrane protein</topology>
    </subcellularLocation>
</comment>
<name>A0A1N6FS96_9LACT</name>
<dbReference type="Proteomes" id="UP000184758">
    <property type="component" value="Unassembled WGS sequence"/>
</dbReference>